<reference evidence="1" key="1">
    <citation type="submission" date="2021-12" db="EMBL/GenBank/DDBJ databases">
        <authorList>
            <person name="Rodrigo-Torres L."/>
            <person name="Arahal R. D."/>
            <person name="Lucena T."/>
        </authorList>
    </citation>
    <scope>NUCLEOTIDE SEQUENCE</scope>
    <source>
        <strain evidence="1">CECT 8226</strain>
    </source>
</reference>
<dbReference type="EMBL" id="CAKLCM010000003">
    <property type="protein sequence ID" value="CAH0529038.1"/>
    <property type="molecule type" value="Genomic_DNA"/>
</dbReference>
<comment type="caution">
    <text evidence="1">The sequence shown here is derived from an EMBL/GenBank/DDBJ whole genome shotgun (WGS) entry which is preliminary data.</text>
</comment>
<dbReference type="RefSeq" id="WP_237485873.1">
    <property type="nucleotide sequence ID" value="NZ_CAKLCM010000003.1"/>
</dbReference>
<proteinExistence type="predicted"/>
<organism evidence="1 2">
    <name type="scientific">Vibrio hippocampi</name>
    <dbReference type="NCBI Taxonomy" id="654686"/>
    <lineage>
        <taxon>Bacteria</taxon>
        <taxon>Pseudomonadati</taxon>
        <taxon>Pseudomonadota</taxon>
        <taxon>Gammaproteobacteria</taxon>
        <taxon>Vibrionales</taxon>
        <taxon>Vibrionaceae</taxon>
        <taxon>Vibrio</taxon>
    </lineage>
</organism>
<name>A0ABM8ZL57_9VIBR</name>
<protein>
    <submittedName>
        <fullName evidence="1">Uncharacterized protein</fullName>
    </submittedName>
</protein>
<evidence type="ECO:0000313" key="2">
    <source>
        <dbReference type="Proteomes" id="UP000838160"/>
    </source>
</evidence>
<keyword evidence="2" id="KW-1185">Reference proteome</keyword>
<accession>A0ABM8ZL57</accession>
<sequence length="179" mass="20766">MTPLEQALRNLGVVELAYVAEHQKLLLQVCERNNTTFVATRSNKPDSSVHQTLLGLFTKLNIDAVSVLSRHSEQIQTMQQTFEQHLGRDHGSRFKLEQVVELVLVTHIWLYIQGLLGMDYSLANDHARQCSELIAQLTQQDIETSRTAFNQSYYLGIRQYESTRPKRSLLMRLFEKWFN</sequence>
<evidence type="ECO:0000313" key="1">
    <source>
        <dbReference type="EMBL" id="CAH0529038.1"/>
    </source>
</evidence>
<dbReference type="Proteomes" id="UP000838160">
    <property type="component" value="Unassembled WGS sequence"/>
</dbReference>
<gene>
    <name evidence="1" type="ORF">VHP8226_03019</name>
</gene>